<dbReference type="InterPro" id="IPR000315">
    <property type="entry name" value="Znf_B-box"/>
</dbReference>
<dbReference type="GO" id="GO:0006513">
    <property type="term" value="P:protein monoubiquitination"/>
    <property type="evidence" value="ECO:0007669"/>
    <property type="project" value="TreeGrafter"/>
</dbReference>
<dbReference type="Gene3D" id="4.10.830.40">
    <property type="match status" value="1"/>
</dbReference>
<dbReference type="InterPro" id="IPR047153">
    <property type="entry name" value="TRIM45/56/19-like"/>
</dbReference>
<dbReference type="PROSITE" id="PS50119">
    <property type="entry name" value="ZF_BBOX"/>
    <property type="match status" value="2"/>
</dbReference>
<feature type="region of interest" description="Disordered" evidence="5">
    <location>
        <begin position="607"/>
        <end position="630"/>
    </location>
</feature>
<dbReference type="EMBL" id="OV696686">
    <property type="protein sequence ID" value="CAH1232976.1"/>
    <property type="molecule type" value="Genomic_DNA"/>
</dbReference>
<accession>A0A8J9VEY1</accession>
<evidence type="ECO:0000313" key="9">
    <source>
        <dbReference type="Proteomes" id="UP000838412"/>
    </source>
</evidence>
<proteinExistence type="predicted"/>
<evidence type="ECO:0000313" key="8">
    <source>
        <dbReference type="EMBL" id="CAH1232976.1"/>
    </source>
</evidence>
<dbReference type="InterPro" id="IPR027370">
    <property type="entry name" value="Znf-RING_euk"/>
</dbReference>
<dbReference type="InterPro" id="IPR001841">
    <property type="entry name" value="Znf_RING"/>
</dbReference>
<evidence type="ECO:0000256" key="1">
    <source>
        <dbReference type="ARBA" id="ARBA00022723"/>
    </source>
</evidence>
<evidence type="ECO:0000256" key="3">
    <source>
        <dbReference type="ARBA" id="ARBA00022833"/>
    </source>
</evidence>
<dbReference type="PANTHER" id="PTHR25462">
    <property type="entry name" value="BONUS, ISOFORM C-RELATED"/>
    <property type="match status" value="1"/>
</dbReference>
<reference evidence="8" key="1">
    <citation type="submission" date="2022-01" db="EMBL/GenBank/DDBJ databases">
        <authorList>
            <person name="Braso-Vives M."/>
        </authorList>
    </citation>
    <scope>NUCLEOTIDE SEQUENCE</scope>
</reference>
<gene>
    <name evidence="8" type="primary">TRIM2</name>
    <name evidence="8" type="ORF">BLAG_LOCUS1876</name>
</gene>
<dbReference type="GO" id="GO:0008270">
    <property type="term" value="F:zinc ion binding"/>
    <property type="evidence" value="ECO:0007669"/>
    <property type="project" value="UniProtKB-KW"/>
</dbReference>
<dbReference type="Pfam" id="PF00643">
    <property type="entry name" value="zf-B_box"/>
    <property type="match status" value="1"/>
</dbReference>
<dbReference type="AlphaFoldDB" id="A0A8J9VEY1"/>
<dbReference type="Proteomes" id="UP000838412">
    <property type="component" value="Chromosome 1"/>
</dbReference>
<evidence type="ECO:0000256" key="2">
    <source>
        <dbReference type="ARBA" id="ARBA00022771"/>
    </source>
</evidence>
<dbReference type="Gene3D" id="3.30.40.10">
    <property type="entry name" value="Zinc/RING finger domain, C3HC4 (zinc finger)"/>
    <property type="match status" value="1"/>
</dbReference>
<dbReference type="OrthoDB" id="342730at2759"/>
<evidence type="ECO:0000256" key="4">
    <source>
        <dbReference type="PROSITE-ProRule" id="PRU00024"/>
    </source>
</evidence>
<keyword evidence="9" id="KW-1185">Reference proteome</keyword>
<name>A0A8J9VEY1_BRALA</name>
<protein>
    <submittedName>
        <fullName evidence="8">TRIM2 protein</fullName>
    </submittedName>
</protein>
<dbReference type="PANTHER" id="PTHR25462:SF229">
    <property type="entry name" value="TRANSCRIPTION INTERMEDIARY FACTOR 1-BETA"/>
    <property type="match status" value="1"/>
</dbReference>
<dbReference type="SMART" id="SM00336">
    <property type="entry name" value="BBOX"/>
    <property type="match status" value="2"/>
</dbReference>
<dbReference type="GO" id="GO:0061630">
    <property type="term" value="F:ubiquitin protein ligase activity"/>
    <property type="evidence" value="ECO:0007669"/>
    <property type="project" value="TreeGrafter"/>
</dbReference>
<feature type="region of interest" description="Disordered" evidence="5">
    <location>
        <begin position="663"/>
        <end position="693"/>
    </location>
</feature>
<feature type="domain" description="B box-type" evidence="7">
    <location>
        <begin position="100"/>
        <end position="145"/>
    </location>
</feature>
<keyword evidence="1" id="KW-0479">Metal-binding</keyword>
<evidence type="ECO:0000259" key="6">
    <source>
        <dbReference type="PROSITE" id="PS50089"/>
    </source>
</evidence>
<keyword evidence="3" id="KW-0862">Zinc</keyword>
<feature type="region of interest" description="Disordered" evidence="5">
    <location>
        <begin position="520"/>
        <end position="556"/>
    </location>
</feature>
<keyword evidence="2 4" id="KW-0863">Zinc-finger</keyword>
<dbReference type="SUPFAM" id="SSF57850">
    <property type="entry name" value="RING/U-box"/>
    <property type="match status" value="1"/>
</dbReference>
<organism evidence="8 9">
    <name type="scientific">Branchiostoma lanceolatum</name>
    <name type="common">Common lancelet</name>
    <name type="synonym">Amphioxus lanceolatum</name>
    <dbReference type="NCBI Taxonomy" id="7740"/>
    <lineage>
        <taxon>Eukaryota</taxon>
        <taxon>Metazoa</taxon>
        <taxon>Chordata</taxon>
        <taxon>Cephalochordata</taxon>
        <taxon>Leptocardii</taxon>
        <taxon>Amphioxiformes</taxon>
        <taxon>Branchiostomatidae</taxon>
        <taxon>Branchiostoma</taxon>
    </lineage>
</organism>
<feature type="compositionally biased region" description="Gly residues" evidence="5">
    <location>
        <begin position="620"/>
        <end position="630"/>
    </location>
</feature>
<dbReference type="PROSITE" id="PS50089">
    <property type="entry name" value="ZF_RING_2"/>
    <property type="match status" value="1"/>
</dbReference>
<dbReference type="InterPro" id="IPR013083">
    <property type="entry name" value="Znf_RING/FYVE/PHD"/>
</dbReference>
<dbReference type="SUPFAM" id="SSF57845">
    <property type="entry name" value="B-box zinc-binding domain"/>
    <property type="match status" value="1"/>
</dbReference>
<dbReference type="InterPro" id="IPR017907">
    <property type="entry name" value="Znf_RING_CS"/>
</dbReference>
<feature type="domain" description="RING-type" evidence="6">
    <location>
        <begin position="16"/>
        <end position="63"/>
    </location>
</feature>
<feature type="domain" description="B box-type" evidence="7">
    <location>
        <begin position="162"/>
        <end position="203"/>
    </location>
</feature>
<dbReference type="Gene3D" id="3.30.160.60">
    <property type="entry name" value="Classic Zinc Finger"/>
    <property type="match status" value="1"/>
</dbReference>
<feature type="compositionally biased region" description="Polar residues" evidence="5">
    <location>
        <begin position="520"/>
        <end position="536"/>
    </location>
</feature>
<dbReference type="Pfam" id="PF13445">
    <property type="entry name" value="zf-RING_UBOX"/>
    <property type="match status" value="1"/>
</dbReference>
<evidence type="ECO:0000259" key="7">
    <source>
        <dbReference type="PROSITE" id="PS50119"/>
    </source>
</evidence>
<sequence>MAEAILSQISGNFLACKICLERFKNPKVLPCLHTFCKDCLETFVVKPELEGKVTDKFLCPTCRTETVLPGGGVAGLKDNFSVLSLRDTLEAHKNLVSKDDDKVSCDLCEEAASGGCVVCEEFLCGECARSHRRVLRTRNHEILLVSELKKRLVSKTSSMKSRSLPTCPKHEDEKLKFYCETCQCPICRDCTVLEHKEHTYDYLGNVVGQARAKIKGTLAAAWPKFEEYRDMANAVAKKQVELDSRSKKATDDVDVAAEEEIKYLTGLVRRKQAEIKGKLAAFTATRSKQLSATADSVESTLGCLSSTVDFSQIVVEHGSDFDVMNVYSDVTARLEYLLKGPTSDIPDDIDDVMFKPRTERKEKDPEVILGDIADFFRSAKFTTLGTTGRLGPTTLGNHYRGQNHEHLVTLQNGIQHFTVPWTGTYNIEAAGAAAGCRRHDDMARGRGALLKGTFHLKQGETLKILVGQEGAEDRDGQSDAFGGGGGTFVTSGDNKPLIIAGGGGGVEVGLSTHEPLCDGTVSTTGNKSYGETSCSGGSDGQGATERKGNAMGGGGGGFLTNGGRNVNISFGSHSGTDGGKAFVNGGVGGGGLPDYIDGGFGGGGGGLKGCQSSRNRGRHSGGPGGGGGGGYSGGGGGCPWPGVEKGLSSIGLGARIVTTCNVNRGESRTPNGGGGGGSFNSGTDTDGQDGANYGPGCVVFTKQVYKPA</sequence>
<dbReference type="SMART" id="SM00184">
    <property type="entry name" value="RING"/>
    <property type="match status" value="1"/>
</dbReference>
<dbReference type="PROSITE" id="PS00518">
    <property type="entry name" value="ZF_RING_1"/>
    <property type="match status" value="1"/>
</dbReference>
<dbReference type="CDD" id="cd19798">
    <property type="entry name" value="Bbox2_BRAT-like"/>
    <property type="match status" value="1"/>
</dbReference>
<evidence type="ECO:0000256" key="5">
    <source>
        <dbReference type="SAM" id="MobiDB-lite"/>
    </source>
</evidence>